<keyword evidence="6 10" id="KW-0694">RNA-binding</keyword>
<evidence type="ECO:0000313" key="14">
    <source>
        <dbReference type="EMBL" id="JAQ02009.1"/>
    </source>
</evidence>
<proteinExistence type="inferred from homology"/>
<feature type="binding site" evidence="11">
    <location>
        <position position="76"/>
    </location>
    <ligand>
        <name>S-adenosyl-L-methionine</name>
        <dbReference type="ChEBI" id="CHEBI:59789"/>
    </ligand>
</feature>
<feature type="binding site" evidence="11">
    <location>
        <position position="153"/>
    </location>
    <ligand>
        <name>S-adenosyl-L-methionine</name>
        <dbReference type="ChEBI" id="CHEBI:59789"/>
    </ligand>
</feature>
<dbReference type="GO" id="GO:0003723">
    <property type="term" value="F:RNA binding"/>
    <property type="evidence" value="ECO:0007669"/>
    <property type="project" value="UniProtKB-KW"/>
</dbReference>
<dbReference type="CDD" id="cd02440">
    <property type="entry name" value="AdoMet_MTases"/>
    <property type="match status" value="1"/>
</dbReference>
<organism evidence="14">
    <name type="scientific">Lygus hesperus</name>
    <name type="common">Western plant bug</name>
    <dbReference type="NCBI Taxonomy" id="30085"/>
    <lineage>
        <taxon>Eukaryota</taxon>
        <taxon>Metazoa</taxon>
        <taxon>Ecdysozoa</taxon>
        <taxon>Arthropoda</taxon>
        <taxon>Hexapoda</taxon>
        <taxon>Insecta</taxon>
        <taxon>Pterygota</taxon>
        <taxon>Neoptera</taxon>
        <taxon>Paraneoptera</taxon>
        <taxon>Hemiptera</taxon>
        <taxon>Heteroptera</taxon>
        <taxon>Panheteroptera</taxon>
        <taxon>Cimicomorpha</taxon>
        <taxon>Miridae</taxon>
        <taxon>Mirini</taxon>
        <taxon>Lygus</taxon>
    </lineage>
</organism>
<comment type="subcellular location">
    <subcellularLocation>
        <location evidence="1 10">Nucleus</location>
    </subcellularLocation>
</comment>
<evidence type="ECO:0000256" key="9">
    <source>
        <dbReference type="ARBA" id="ARBA00044712"/>
    </source>
</evidence>
<dbReference type="PIRSF" id="PIRSF028762">
    <property type="entry name" value="ABD1"/>
    <property type="match status" value="1"/>
</dbReference>
<dbReference type="Gene3D" id="3.40.50.150">
    <property type="entry name" value="Vaccinia Virus protein VP39"/>
    <property type="match status" value="1"/>
</dbReference>
<keyword evidence="2 10" id="KW-0489">Methyltransferase</keyword>
<feature type="site" description="mRNA cap binding" evidence="12">
    <location>
        <position position="335"/>
    </location>
</feature>
<feature type="site" description="mRNA cap binding" evidence="12">
    <location>
        <position position="157"/>
    </location>
</feature>
<evidence type="ECO:0000256" key="6">
    <source>
        <dbReference type="ARBA" id="ARBA00022884"/>
    </source>
</evidence>
<accession>A0A146L245</accession>
<feature type="binding site" evidence="11">
    <location>
        <position position="130"/>
    </location>
    <ligand>
        <name>S-adenosyl-L-methionine</name>
        <dbReference type="ChEBI" id="CHEBI:59789"/>
    </ligand>
</feature>
<evidence type="ECO:0000256" key="11">
    <source>
        <dbReference type="PIRSR" id="PIRSR028762-1"/>
    </source>
</evidence>
<evidence type="ECO:0000256" key="5">
    <source>
        <dbReference type="ARBA" id="ARBA00022691"/>
    </source>
</evidence>
<keyword evidence="3 10" id="KW-0507">mRNA processing</keyword>
<dbReference type="AlphaFoldDB" id="A0A146L245"/>
<dbReference type="InterPro" id="IPR016899">
    <property type="entry name" value="mRNA_G-N7_MeTrfase_euk"/>
</dbReference>
<dbReference type="GO" id="GO:0005634">
    <property type="term" value="C:nucleus"/>
    <property type="evidence" value="ECO:0007669"/>
    <property type="project" value="UniProtKB-SubCell"/>
</dbReference>
<evidence type="ECO:0000256" key="7">
    <source>
        <dbReference type="ARBA" id="ARBA00023042"/>
    </source>
</evidence>
<feature type="binding site" evidence="12">
    <location>
        <begin position="45"/>
        <end position="46"/>
    </location>
    <ligand>
        <name>mRNA</name>
        <dbReference type="ChEBI" id="CHEBI:33699"/>
    </ligand>
</feature>
<comment type="similarity">
    <text evidence="10">Belongs to the class I-like SAM-binding methyltransferase superfamily. mRNA cap 0 methyltransferase family.</text>
</comment>
<keyword evidence="8 10" id="KW-0539">Nucleus</keyword>
<keyword evidence="7 10" id="KW-0506">mRNA capping</keyword>
<gene>
    <name evidence="14" type="primary">l(2)35Bd</name>
    <name evidence="14" type="ORF">g.47696</name>
</gene>
<protein>
    <recommendedName>
        <fullName evidence="10">mRNA cap guanine-N(7) methyltransferase</fullName>
        <ecNumber evidence="10">2.1.1.56</ecNumber>
    </recommendedName>
    <alternativeName>
        <fullName evidence="10">mRNA (guanine-N(7))-methyltransferase</fullName>
    </alternativeName>
    <alternativeName>
        <fullName evidence="10">mRNA cap methyltransferase</fullName>
    </alternativeName>
</protein>
<dbReference type="EC" id="2.1.1.56" evidence="10"/>
<dbReference type="InterPro" id="IPR029063">
    <property type="entry name" value="SAM-dependent_MTases_sf"/>
</dbReference>
<evidence type="ECO:0000256" key="1">
    <source>
        <dbReference type="ARBA" id="ARBA00004123"/>
    </source>
</evidence>
<evidence type="ECO:0000256" key="12">
    <source>
        <dbReference type="PIRSR" id="PIRSR028762-2"/>
    </source>
</evidence>
<evidence type="ECO:0000256" key="10">
    <source>
        <dbReference type="PIRNR" id="PIRNR028762"/>
    </source>
</evidence>
<feature type="site" description="mRNA cap binding" evidence="12">
    <location>
        <position position="79"/>
    </location>
</feature>
<dbReference type="Pfam" id="PF03291">
    <property type="entry name" value="mRNA_G-N7_MeTrfase"/>
    <property type="match status" value="1"/>
</dbReference>
<evidence type="ECO:0000256" key="3">
    <source>
        <dbReference type="ARBA" id="ARBA00022664"/>
    </source>
</evidence>
<dbReference type="InterPro" id="IPR039753">
    <property type="entry name" value="RG7MT1"/>
</dbReference>
<feature type="site" description="mRNA cap binding" evidence="12">
    <location>
        <position position="110"/>
    </location>
</feature>
<evidence type="ECO:0000259" key="13">
    <source>
        <dbReference type="PROSITE" id="PS51562"/>
    </source>
</evidence>
<reference evidence="14" key="1">
    <citation type="journal article" date="2016" name="Gigascience">
        <title>De novo construction of an expanded transcriptome assembly for the western tarnished plant bug, Lygus hesperus.</title>
        <authorList>
            <person name="Tassone E.E."/>
            <person name="Geib S.M."/>
            <person name="Hall B."/>
            <person name="Fabrick J.A."/>
            <person name="Brent C.S."/>
            <person name="Hull J.J."/>
        </authorList>
    </citation>
    <scope>NUCLEOTIDE SEQUENCE</scope>
</reference>
<sequence>MATPAGSSETPKGNAEVVQKHYNSIQEKGLDHRNQSRIVYLRNFNNWIKGMLIDEYLTMIKEKKKKDEPLRVIDMCCGKGGDLLKWNKGEVNHAILVDIADQSVADAQKRYTDMKAKTPRLFSAEFLVADVTRTSIRALMKDPTMKVDLVSCQFSLHYSFESLPQAEKMLENISASLKKGGYFIGTVPNAYDIVGRKRLGKTNWFGNSVFTITFEDTLPEPLPLFGARYNFHLHEVLDCPEYLVHFPTFERLAERYGFKSIKKKRFQNYYEDMKRKGQTLLHNMSALETYPPVHGVHLLGPKSDYAHAKEYFEEFPGNKFIGTLSRSEWEVCSLYMTFAFEKVRDWSPPKPQ</sequence>
<dbReference type="InterPro" id="IPR004971">
    <property type="entry name" value="mRNA_G-N7_MeTrfase_dom"/>
</dbReference>
<feature type="domain" description="MRNA cap 0 methyltransferase" evidence="13">
    <location>
        <begin position="36"/>
        <end position="343"/>
    </location>
</feature>
<evidence type="ECO:0000256" key="4">
    <source>
        <dbReference type="ARBA" id="ARBA00022679"/>
    </source>
</evidence>
<feature type="site" description="mRNA cap binding" evidence="12">
    <location>
        <position position="241"/>
    </location>
</feature>
<dbReference type="PANTHER" id="PTHR12189">
    <property type="entry name" value="MRNA GUANINE-7- METHYLTRANSFERASE"/>
    <property type="match status" value="1"/>
</dbReference>
<evidence type="ECO:0000256" key="8">
    <source>
        <dbReference type="ARBA" id="ARBA00023242"/>
    </source>
</evidence>
<keyword evidence="5 10" id="KW-0949">S-adenosyl-L-methionine</keyword>
<keyword evidence="4 10" id="KW-0808">Transferase</keyword>
<feature type="binding site" evidence="11">
    <location>
        <position position="49"/>
    </location>
    <ligand>
        <name>S-adenosyl-L-methionine</name>
        <dbReference type="ChEBI" id="CHEBI:59789"/>
    </ligand>
</feature>
<name>A0A146L245_LYGHE</name>
<comment type="catalytic activity">
    <reaction evidence="9">
        <text>a 5'-end (5'-triphosphoguanosine)-ribonucleoside in mRNA + S-adenosyl-L-methionine = a 5'-end (N(7)-methyl 5'-triphosphoguanosine)-ribonucleoside in mRNA + S-adenosyl-L-homocysteine</text>
        <dbReference type="Rhea" id="RHEA:67008"/>
        <dbReference type="Rhea" id="RHEA-COMP:17166"/>
        <dbReference type="Rhea" id="RHEA-COMP:17167"/>
        <dbReference type="ChEBI" id="CHEBI:57856"/>
        <dbReference type="ChEBI" id="CHEBI:59789"/>
        <dbReference type="ChEBI" id="CHEBI:156461"/>
        <dbReference type="ChEBI" id="CHEBI:167617"/>
        <dbReference type="EC" id="2.1.1.56"/>
    </reaction>
</comment>
<dbReference type="EMBL" id="GDHC01016620">
    <property type="protein sequence ID" value="JAQ02009.1"/>
    <property type="molecule type" value="Transcribed_RNA"/>
</dbReference>
<dbReference type="PROSITE" id="PS51562">
    <property type="entry name" value="RNA_CAP0_MT"/>
    <property type="match status" value="1"/>
</dbReference>
<dbReference type="SUPFAM" id="SSF53335">
    <property type="entry name" value="S-adenosyl-L-methionine-dependent methyltransferases"/>
    <property type="match status" value="1"/>
</dbReference>
<feature type="binding site" evidence="11">
    <location>
        <position position="98"/>
    </location>
    <ligand>
        <name>S-adenosyl-L-methionine</name>
        <dbReference type="ChEBI" id="CHEBI:59789"/>
    </ligand>
</feature>
<dbReference type="GO" id="GO:0004482">
    <property type="term" value="F:mRNA 5'-cap (guanine-N7-)-methyltransferase activity"/>
    <property type="evidence" value="ECO:0007669"/>
    <property type="project" value="UniProtKB-EC"/>
</dbReference>
<feature type="site" description="mRNA cap binding" evidence="12">
    <location>
        <position position="85"/>
    </location>
</feature>
<feature type="binding site" evidence="11">
    <location>
        <position position="158"/>
    </location>
    <ligand>
        <name>S-adenosyl-L-methionine</name>
        <dbReference type="ChEBI" id="CHEBI:59789"/>
    </ligand>
</feature>
<dbReference type="PANTHER" id="PTHR12189:SF2">
    <property type="entry name" value="MRNA CAP GUANINE-N7 METHYLTRANSFERASE"/>
    <property type="match status" value="1"/>
</dbReference>
<evidence type="ECO:0000256" key="2">
    <source>
        <dbReference type="ARBA" id="ARBA00022603"/>
    </source>
</evidence>